<protein>
    <submittedName>
        <fullName evidence="4">GNAT family N-acetyltransferase</fullName>
    </submittedName>
</protein>
<proteinExistence type="predicted"/>
<keyword evidence="2" id="KW-0012">Acyltransferase</keyword>
<keyword evidence="1 4" id="KW-0808">Transferase</keyword>
<evidence type="ECO:0000256" key="2">
    <source>
        <dbReference type="ARBA" id="ARBA00023315"/>
    </source>
</evidence>
<dbReference type="InterPro" id="IPR000182">
    <property type="entry name" value="GNAT_dom"/>
</dbReference>
<sequence length="167" mass="18422">MPAVIRHAEPADIDAIKAIYDQPTVYANTLQLPYQPVANWQRLYNAGAGFYNLVAETEGKVVGQLGLQVCQNPRRRHVAELGMGVSEEFQGRGIGSALLRAALEMADNWLNIRRMELTVYSSNETAIALYERFGFEVEAELSDFAFQYGNYVSALSMARINTGIAGG</sequence>
<evidence type="ECO:0000313" key="4">
    <source>
        <dbReference type="EMBL" id="NRQ43051.1"/>
    </source>
</evidence>
<dbReference type="PANTHER" id="PTHR43072:SF23">
    <property type="entry name" value="UPF0039 PROTEIN C11D3.02C"/>
    <property type="match status" value="1"/>
</dbReference>
<dbReference type="InterPro" id="IPR016181">
    <property type="entry name" value="Acyl_CoA_acyltransferase"/>
</dbReference>
<keyword evidence="5" id="KW-1185">Reference proteome</keyword>
<dbReference type="EMBL" id="JABSOD010000009">
    <property type="protein sequence ID" value="NRQ43051.1"/>
    <property type="molecule type" value="Genomic_DNA"/>
</dbReference>
<dbReference type="Pfam" id="PF00583">
    <property type="entry name" value="Acetyltransf_1"/>
    <property type="match status" value="1"/>
</dbReference>
<evidence type="ECO:0000313" key="5">
    <source>
        <dbReference type="Proteomes" id="UP000523161"/>
    </source>
</evidence>
<dbReference type="PROSITE" id="PS51186">
    <property type="entry name" value="GNAT"/>
    <property type="match status" value="1"/>
</dbReference>
<accession>A0A7Y5EJ59</accession>
<dbReference type="Gene3D" id="3.40.630.30">
    <property type="match status" value="1"/>
</dbReference>
<feature type="domain" description="N-acetyltransferase" evidence="3">
    <location>
        <begin position="3"/>
        <end position="162"/>
    </location>
</feature>
<organism evidence="4 5">
    <name type="scientific">Rheinheimera lutimaris</name>
    <dbReference type="NCBI Taxonomy" id="2740584"/>
    <lineage>
        <taxon>Bacteria</taxon>
        <taxon>Pseudomonadati</taxon>
        <taxon>Pseudomonadota</taxon>
        <taxon>Gammaproteobacteria</taxon>
        <taxon>Chromatiales</taxon>
        <taxon>Chromatiaceae</taxon>
        <taxon>Rheinheimera</taxon>
    </lineage>
</organism>
<evidence type="ECO:0000259" key="3">
    <source>
        <dbReference type="PROSITE" id="PS51186"/>
    </source>
</evidence>
<dbReference type="PANTHER" id="PTHR43072">
    <property type="entry name" value="N-ACETYLTRANSFERASE"/>
    <property type="match status" value="1"/>
</dbReference>
<dbReference type="AlphaFoldDB" id="A0A7Y5EJ59"/>
<name>A0A7Y5EJ59_9GAMM</name>
<dbReference type="RefSeq" id="WP_173501294.1">
    <property type="nucleotide sequence ID" value="NZ_JABSOD010000009.1"/>
</dbReference>
<evidence type="ECO:0000256" key="1">
    <source>
        <dbReference type="ARBA" id="ARBA00022679"/>
    </source>
</evidence>
<comment type="caution">
    <text evidence="4">The sequence shown here is derived from an EMBL/GenBank/DDBJ whole genome shotgun (WGS) entry which is preliminary data.</text>
</comment>
<dbReference type="CDD" id="cd04301">
    <property type="entry name" value="NAT_SF"/>
    <property type="match status" value="1"/>
</dbReference>
<reference evidence="4 5" key="1">
    <citation type="submission" date="2020-06" db="EMBL/GenBank/DDBJ databases">
        <title>Rheinheimera sp. nov., a marine bacterium isolated from coastal.</title>
        <authorList>
            <person name="Yu Q."/>
            <person name="Qi Y."/>
            <person name="Pu J."/>
        </authorList>
    </citation>
    <scope>NUCLEOTIDE SEQUENCE [LARGE SCALE GENOMIC DNA]</scope>
    <source>
        <strain evidence="4 5">YQF-2</strain>
    </source>
</reference>
<dbReference type="Proteomes" id="UP000523161">
    <property type="component" value="Unassembled WGS sequence"/>
</dbReference>
<dbReference type="GO" id="GO:0016747">
    <property type="term" value="F:acyltransferase activity, transferring groups other than amino-acyl groups"/>
    <property type="evidence" value="ECO:0007669"/>
    <property type="project" value="InterPro"/>
</dbReference>
<gene>
    <name evidence="4" type="ORF">HRH59_10895</name>
</gene>
<dbReference type="SUPFAM" id="SSF55729">
    <property type="entry name" value="Acyl-CoA N-acyltransferases (Nat)"/>
    <property type="match status" value="1"/>
</dbReference>